<reference evidence="1" key="1">
    <citation type="submission" date="2014-11" db="EMBL/GenBank/DDBJ databases">
        <authorList>
            <person name="Amaro Gonzalez C."/>
        </authorList>
    </citation>
    <scope>NUCLEOTIDE SEQUENCE</scope>
</reference>
<evidence type="ECO:0000313" key="1">
    <source>
        <dbReference type="EMBL" id="JAH99610.1"/>
    </source>
</evidence>
<dbReference type="EMBL" id="GBXM01008967">
    <property type="protein sequence ID" value="JAH99610.1"/>
    <property type="molecule type" value="Transcribed_RNA"/>
</dbReference>
<name>A0A0E9XCP3_ANGAN</name>
<accession>A0A0E9XCP3</accession>
<protein>
    <submittedName>
        <fullName evidence="1">Uncharacterized protein</fullName>
    </submittedName>
</protein>
<dbReference type="AlphaFoldDB" id="A0A0E9XCP3"/>
<reference evidence="1" key="2">
    <citation type="journal article" date="2015" name="Fish Shellfish Immunol.">
        <title>Early steps in the European eel (Anguilla anguilla)-Vibrio vulnificus interaction in the gills: Role of the RtxA13 toxin.</title>
        <authorList>
            <person name="Callol A."/>
            <person name="Pajuelo D."/>
            <person name="Ebbesson L."/>
            <person name="Teles M."/>
            <person name="MacKenzie S."/>
            <person name="Amaro C."/>
        </authorList>
    </citation>
    <scope>NUCLEOTIDE SEQUENCE</scope>
</reference>
<organism evidence="1">
    <name type="scientific">Anguilla anguilla</name>
    <name type="common">European freshwater eel</name>
    <name type="synonym">Muraena anguilla</name>
    <dbReference type="NCBI Taxonomy" id="7936"/>
    <lineage>
        <taxon>Eukaryota</taxon>
        <taxon>Metazoa</taxon>
        <taxon>Chordata</taxon>
        <taxon>Craniata</taxon>
        <taxon>Vertebrata</taxon>
        <taxon>Euteleostomi</taxon>
        <taxon>Actinopterygii</taxon>
        <taxon>Neopterygii</taxon>
        <taxon>Teleostei</taxon>
        <taxon>Anguilliformes</taxon>
        <taxon>Anguillidae</taxon>
        <taxon>Anguilla</taxon>
    </lineage>
</organism>
<proteinExistence type="predicted"/>
<sequence>MIPQMLYNTGNFPVHWHSLQYQCI</sequence>